<sequence>MKIAVASGKGGTGKTTVAVNLALSIGKVQLIDCDVEEPDCNLFLRSDIDKYQDVILPVPRVDGNKCIQCGKCVQFCQYNALAVLSSGPMLFPQLCHGCGGCMLICPENAITEDERITGVIERSRSDARIDLWQGELFTGEPMASPVIRQLKTNIREGEGEVVIIDSPPGTACPVIASLRDVDYCILVTEPTPFGLNDLMLAVEVVRQMGIPFGVIINRNGMGYDGVEVYCNSGDIPVLMKIPDKRQIAVLYSEGIPFVMQMTEWKGHFLKMFEDVCRQILSTKEN</sequence>
<dbReference type="InterPro" id="IPR017900">
    <property type="entry name" value="4Fe4S_Fe_S_CS"/>
</dbReference>
<dbReference type="OrthoDB" id="65817at2157"/>
<dbReference type="PROSITE" id="PS51379">
    <property type="entry name" value="4FE4S_FER_2"/>
    <property type="match status" value="2"/>
</dbReference>
<dbReference type="PANTHER" id="PTHR43063">
    <property type="entry name" value="4FE-4S CLUSTER CONTAINING PARA FAMILY ATPASE PROTEIN"/>
    <property type="match status" value="1"/>
</dbReference>
<protein>
    <submittedName>
        <fullName evidence="2">(4Fe-4S)-binding protein</fullName>
    </submittedName>
</protein>
<dbReference type="PROSITE" id="PS00198">
    <property type="entry name" value="4FE4S_FER_1"/>
    <property type="match status" value="1"/>
</dbReference>
<comment type="caution">
    <text evidence="2">The sequence shown here is derived from an EMBL/GenBank/DDBJ whole genome shotgun (WGS) entry which is preliminary data.</text>
</comment>
<dbReference type="Gene3D" id="3.30.70.20">
    <property type="match status" value="1"/>
</dbReference>
<dbReference type="AlphaFoldDB" id="A0A4E0QCD1"/>
<evidence type="ECO:0000259" key="1">
    <source>
        <dbReference type="PROSITE" id="PS51379"/>
    </source>
</evidence>
<feature type="domain" description="4Fe-4S ferredoxin-type" evidence="1">
    <location>
        <begin position="57"/>
        <end position="86"/>
    </location>
</feature>
<dbReference type="InterPro" id="IPR002586">
    <property type="entry name" value="CobQ/CobB/MinD/ParA_Nub-bd_dom"/>
</dbReference>
<keyword evidence="3" id="KW-1185">Reference proteome</keyword>
<dbReference type="Gene3D" id="3.40.50.300">
    <property type="entry name" value="P-loop containing nucleotide triphosphate hydrolases"/>
    <property type="match status" value="1"/>
</dbReference>
<dbReference type="Pfam" id="PF00037">
    <property type="entry name" value="Fer4"/>
    <property type="match status" value="2"/>
</dbReference>
<dbReference type="Pfam" id="PF01656">
    <property type="entry name" value="CbiA"/>
    <property type="match status" value="1"/>
</dbReference>
<evidence type="ECO:0000313" key="3">
    <source>
        <dbReference type="Proteomes" id="UP000297295"/>
    </source>
</evidence>
<dbReference type="CDD" id="cd03110">
    <property type="entry name" value="SIMIBI_bact_arch"/>
    <property type="match status" value="1"/>
</dbReference>
<dbReference type="EMBL" id="PGGK01000002">
    <property type="protein sequence ID" value="TGC10927.1"/>
    <property type="molecule type" value="Genomic_DNA"/>
</dbReference>
<accession>A0A4E0QCD1</accession>
<dbReference type="PANTHER" id="PTHR43063:SF1">
    <property type="entry name" value="4FE-4S CLUSTER CONTAINING PARA FAMILY ATPASE PROTEIN"/>
    <property type="match status" value="1"/>
</dbReference>
<feature type="domain" description="4Fe-4S ferredoxin-type" evidence="1">
    <location>
        <begin position="88"/>
        <end position="115"/>
    </location>
</feature>
<dbReference type="GO" id="GO:0016491">
    <property type="term" value="F:oxidoreductase activity"/>
    <property type="evidence" value="ECO:0007669"/>
    <property type="project" value="UniProtKB-ARBA"/>
</dbReference>
<dbReference type="InterPro" id="IPR017896">
    <property type="entry name" value="4Fe4S_Fe-S-bd"/>
</dbReference>
<name>A0A4E0QCD1_9EURY</name>
<dbReference type="RefSeq" id="WP_135388457.1">
    <property type="nucleotide sequence ID" value="NZ_PGGK01000002.1"/>
</dbReference>
<proteinExistence type="predicted"/>
<gene>
    <name evidence="2" type="ORF">CUN85_01875</name>
</gene>
<dbReference type="SUPFAM" id="SSF52540">
    <property type="entry name" value="P-loop containing nucleoside triphosphate hydrolases"/>
    <property type="match status" value="1"/>
</dbReference>
<dbReference type="Proteomes" id="UP000297295">
    <property type="component" value="Unassembled WGS sequence"/>
</dbReference>
<dbReference type="InterPro" id="IPR027417">
    <property type="entry name" value="P-loop_NTPase"/>
</dbReference>
<evidence type="ECO:0000313" key="2">
    <source>
        <dbReference type="EMBL" id="TGC10927.1"/>
    </source>
</evidence>
<reference evidence="2 3" key="1">
    <citation type="submission" date="2017-11" db="EMBL/GenBank/DDBJ databases">
        <title>Isolation and Characterization of Methanogenic Archaea from Saline Meromictic Lake at Siberia.</title>
        <authorList>
            <person name="Shen Y."/>
            <person name="Huang H.-H."/>
            <person name="Lai M.-C."/>
            <person name="Chen S.-C."/>
        </authorList>
    </citation>
    <scope>NUCLEOTIDE SEQUENCE [LARGE SCALE GENOMIC DNA]</scope>
    <source>
        <strain evidence="2 3">SY-01</strain>
    </source>
</reference>
<organism evidence="2 3">
    <name type="scientific">Methanolobus halotolerans</name>
    <dbReference type="NCBI Taxonomy" id="2052935"/>
    <lineage>
        <taxon>Archaea</taxon>
        <taxon>Methanobacteriati</taxon>
        <taxon>Methanobacteriota</taxon>
        <taxon>Stenosarchaea group</taxon>
        <taxon>Methanomicrobia</taxon>
        <taxon>Methanosarcinales</taxon>
        <taxon>Methanosarcinaceae</taxon>
        <taxon>Methanolobus</taxon>
    </lineage>
</organism>